<dbReference type="KEGG" id="eli:ELI_09345"/>
<dbReference type="Proteomes" id="UP000008808">
    <property type="component" value="Chromosome"/>
</dbReference>
<gene>
    <name evidence="1" type="ordered locus">ELI_09345</name>
</gene>
<name>Q2N8N0_ERYLH</name>
<dbReference type="OrthoDB" id="7605005at2"/>
<accession>Q2N8N0</accession>
<dbReference type="STRING" id="314225.ELI_09345"/>
<reference evidence="2" key="1">
    <citation type="journal article" date="2009" name="J. Bacteriol.">
        <title>Complete genome sequence of Erythrobacter litoralis HTCC2594.</title>
        <authorList>
            <person name="Oh H.M."/>
            <person name="Giovannoni S.J."/>
            <person name="Ferriera S."/>
            <person name="Johnson J."/>
            <person name="Cho J.C."/>
        </authorList>
    </citation>
    <scope>NUCLEOTIDE SEQUENCE [LARGE SCALE GENOMIC DNA]</scope>
    <source>
        <strain evidence="2">HTCC2594</strain>
    </source>
</reference>
<dbReference type="RefSeq" id="WP_011414789.1">
    <property type="nucleotide sequence ID" value="NC_007722.1"/>
</dbReference>
<evidence type="ECO:0000313" key="2">
    <source>
        <dbReference type="Proteomes" id="UP000008808"/>
    </source>
</evidence>
<dbReference type="AlphaFoldDB" id="Q2N8N0"/>
<sequence>MVLGVDDFRTEFGYSSERDKRMLREAHGYGTLAGLEVIFENDGEDGPRLRVTPGSAAAPSGQMICVGREQCGSLNQWLAREEVTTRLDEMAADAPADTTLRFPVWLTLRYRDCAVAPVPVPGEPCRSDEELMVPSRIADDYTLSFQFAPPAMAESEGIALFDAWFAGIDVSTDADDDMAQLPARIEEAREQLDALFPALAAEPVVPDTLDPISIHPDLAPGFFAAIKRVWATRLRPRVMALSCADTGAEGDDCVMLARIDLGAINAPAGWQVANVEDSDGEVEARVDESNRPILLSSALAQTPAGEDLSAVDSGMGVAMLSADGTVEISQGFVLVLGEDPVTVGIPGADADTAGHLLTVRLASATNSRIEPAAGQIDGADTLEMEELSEVRLVSNGSGNWIVLRRMTRGGDNG</sequence>
<proteinExistence type="predicted"/>
<dbReference type="EMBL" id="CP000157">
    <property type="protein sequence ID" value="ABC63961.1"/>
    <property type="molecule type" value="Genomic_DNA"/>
</dbReference>
<dbReference type="eggNOG" id="ENOG50302EK">
    <property type="taxonomic scope" value="Bacteria"/>
</dbReference>
<evidence type="ECO:0000313" key="1">
    <source>
        <dbReference type="EMBL" id="ABC63961.1"/>
    </source>
</evidence>
<keyword evidence="2" id="KW-1185">Reference proteome</keyword>
<organism evidence="1 2">
    <name type="scientific">Erythrobacter litoralis (strain HTCC2594)</name>
    <dbReference type="NCBI Taxonomy" id="314225"/>
    <lineage>
        <taxon>Bacteria</taxon>
        <taxon>Pseudomonadati</taxon>
        <taxon>Pseudomonadota</taxon>
        <taxon>Alphaproteobacteria</taxon>
        <taxon>Sphingomonadales</taxon>
        <taxon>Erythrobacteraceae</taxon>
        <taxon>Erythrobacter/Porphyrobacter group</taxon>
        <taxon>Erythrobacter</taxon>
    </lineage>
</organism>
<dbReference type="HOGENOM" id="CLU_608109_0_0_5"/>
<protein>
    <submittedName>
        <fullName evidence="1">Uncharacterized protein</fullName>
    </submittedName>
</protein>